<dbReference type="PANTHER" id="PTHR43520">
    <property type="entry name" value="ATP7, ISOFORM B"/>
    <property type="match status" value="1"/>
</dbReference>
<feature type="transmembrane region" description="Helical" evidence="10">
    <location>
        <begin position="1156"/>
        <end position="1177"/>
    </location>
</feature>
<dbReference type="GO" id="GO:0005507">
    <property type="term" value="F:copper ion binding"/>
    <property type="evidence" value="ECO:0007669"/>
    <property type="project" value="TreeGrafter"/>
</dbReference>
<dbReference type="InterPro" id="IPR023299">
    <property type="entry name" value="ATPase_P-typ_cyto_dom_N"/>
</dbReference>
<feature type="transmembrane region" description="Helical" evidence="10">
    <location>
        <begin position="465"/>
        <end position="490"/>
    </location>
</feature>
<dbReference type="SUPFAM" id="SSF81660">
    <property type="entry name" value="Metal cation-transporting ATPase, ATP-binding domain N"/>
    <property type="match status" value="1"/>
</dbReference>
<dbReference type="CDD" id="cd00371">
    <property type="entry name" value="HMA"/>
    <property type="match status" value="2"/>
</dbReference>
<evidence type="ECO:0000256" key="9">
    <source>
        <dbReference type="ARBA" id="ARBA00023136"/>
    </source>
</evidence>
<keyword evidence="5 10" id="KW-0547">Nucleotide-binding</keyword>
<dbReference type="InterPro" id="IPR023298">
    <property type="entry name" value="ATPase_P-typ_TM_dom_sf"/>
</dbReference>
<dbReference type="InterPro" id="IPR027256">
    <property type="entry name" value="P-typ_ATPase_IB"/>
</dbReference>
<feature type="transmembrane region" description="Helical" evidence="10">
    <location>
        <begin position="1189"/>
        <end position="1208"/>
    </location>
</feature>
<accession>G8YDK4</accession>
<dbReference type="SUPFAM" id="SSF55008">
    <property type="entry name" value="HMA, heavy metal-associated domain"/>
    <property type="match status" value="2"/>
</dbReference>
<gene>
    <name evidence="12" type="primary">Piso0_002809</name>
    <name evidence="12" type="ORF">GNLVRS01_PISO0J20051g</name>
</gene>
<dbReference type="Gene3D" id="3.40.1110.10">
    <property type="entry name" value="Calcium-transporting ATPase, cytoplasmic domain N"/>
    <property type="match status" value="1"/>
</dbReference>
<dbReference type="InterPro" id="IPR008250">
    <property type="entry name" value="ATPase_P-typ_transduc_dom_A_sf"/>
</dbReference>
<keyword evidence="6 10" id="KW-0067">ATP-binding</keyword>
<keyword evidence="8 10" id="KW-1133">Transmembrane helix</keyword>
<dbReference type="InterPro" id="IPR036163">
    <property type="entry name" value="HMA_dom_sf"/>
</dbReference>
<keyword evidence="4 10" id="KW-0479">Metal-binding</keyword>
<dbReference type="Gene3D" id="3.40.50.1000">
    <property type="entry name" value="HAD superfamily/HAD-like"/>
    <property type="match status" value="1"/>
</dbReference>
<dbReference type="Gene3D" id="3.30.70.100">
    <property type="match status" value="2"/>
</dbReference>
<dbReference type="EMBL" id="FO082050">
    <property type="protein sequence ID" value="CCE83035.1"/>
    <property type="molecule type" value="Genomic_DNA"/>
</dbReference>
<feature type="transmembrane region" description="Helical" evidence="10">
    <location>
        <begin position="594"/>
        <end position="612"/>
    </location>
</feature>
<dbReference type="Gene3D" id="2.70.150.10">
    <property type="entry name" value="Calcium-transporting ATPase, cytoplasmic transduction domain A"/>
    <property type="match status" value="1"/>
</dbReference>
<comment type="subcellular location">
    <subcellularLocation>
        <location evidence="1">Membrane</location>
        <topology evidence="1">Multi-pass membrane protein</topology>
    </subcellularLocation>
</comment>
<dbReference type="FunFam" id="2.70.150.10:FF:000068">
    <property type="entry name" value="Copper resistance-associated P-type ATPase"/>
    <property type="match status" value="1"/>
</dbReference>
<dbReference type="InterPro" id="IPR006121">
    <property type="entry name" value="HMA_dom"/>
</dbReference>
<evidence type="ECO:0000256" key="1">
    <source>
        <dbReference type="ARBA" id="ARBA00004141"/>
    </source>
</evidence>
<dbReference type="GO" id="GO:0055070">
    <property type="term" value="P:copper ion homeostasis"/>
    <property type="evidence" value="ECO:0007669"/>
    <property type="project" value="TreeGrafter"/>
</dbReference>
<dbReference type="SFLD" id="SFLDF00027">
    <property type="entry name" value="p-type_atpase"/>
    <property type="match status" value="1"/>
</dbReference>
<dbReference type="eggNOG" id="KOG0207">
    <property type="taxonomic scope" value="Eukaryota"/>
</dbReference>
<comment type="similarity">
    <text evidence="2 10">Belongs to the cation transport ATPase (P-type) (TC 3.A.3) family. Type IB subfamily.</text>
</comment>
<dbReference type="Proteomes" id="UP000005222">
    <property type="component" value="Chromosome J"/>
</dbReference>
<evidence type="ECO:0000256" key="4">
    <source>
        <dbReference type="ARBA" id="ARBA00022723"/>
    </source>
</evidence>
<dbReference type="Pfam" id="PF00702">
    <property type="entry name" value="Hydrolase"/>
    <property type="match status" value="1"/>
</dbReference>
<dbReference type="SUPFAM" id="SSF81653">
    <property type="entry name" value="Calcium ATPase, transduction domain A"/>
    <property type="match status" value="1"/>
</dbReference>
<dbReference type="PROSITE" id="PS00154">
    <property type="entry name" value="ATPASE_E1_E2"/>
    <property type="match status" value="1"/>
</dbReference>
<dbReference type="GO" id="GO:0005524">
    <property type="term" value="F:ATP binding"/>
    <property type="evidence" value="ECO:0007669"/>
    <property type="project" value="UniProtKB-UniRule"/>
</dbReference>
<evidence type="ECO:0000256" key="6">
    <source>
        <dbReference type="ARBA" id="ARBA00022840"/>
    </source>
</evidence>
<keyword evidence="9 10" id="KW-0472">Membrane</keyword>
<dbReference type="NCBIfam" id="TIGR01525">
    <property type="entry name" value="ATPase-IB_hvy"/>
    <property type="match status" value="1"/>
</dbReference>
<dbReference type="InterPro" id="IPR018303">
    <property type="entry name" value="ATPase_P-typ_P_site"/>
</dbReference>
<dbReference type="SFLD" id="SFLDS00003">
    <property type="entry name" value="Haloacid_Dehalogenase"/>
    <property type="match status" value="1"/>
</dbReference>
<dbReference type="InterPro" id="IPR001757">
    <property type="entry name" value="P_typ_ATPase"/>
</dbReference>
<dbReference type="SFLD" id="SFLDG00002">
    <property type="entry name" value="C1.7:_P-type_atpase_like"/>
    <property type="match status" value="1"/>
</dbReference>
<proteinExistence type="inferred from homology"/>
<evidence type="ECO:0000256" key="10">
    <source>
        <dbReference type="RuleBase" id="RU362081"/>
    </source>
</evidence>
<dbReference type="InterPro" id="IPR059000">
    <property type="entry name" value="ATPase_P-type_domA"/>
</dbReference>
<evidence type="ECO:0000313" key="12">
    <source>
        <dbReference type="EMBL" id="CCE83035.1"/>
    </source>
</evidence>
<feature type="domain" description="HMA" evidence="11">
    <location>
        <begin position="269"/>
        <end position="339"/>
    </location>
</feature>
<feature type="transmembrane region" description="Helical" evidence="10">
    <location>
        <begin position="798"/>
        <end position="826"/>
    </location>
</feature>
<evidence type="ECO:0000256" key="2">
    <source>
        <dbReference type="ARBA" id="ARBA00006024"/>
    </source>
</evidence>
<organism evidence="12 13">
    <name type="scientific">Pichia sorbitophila (strain ATCC MYA-4447 / BCRC 22081 / CBS 7064 / NBRC 10061 / NRRL Y-12695)</name>
    <name type="common">Hybrid yeast</name>
    <dbReference type="NCBI Taxonomy" id="559304"/>
    <lineage>
        <taxon>Eukaryota</taxon>
        <taxon>Fungi</taxon>
        <taxon>Dikarya</taxon>
        <taxon>Ascomycota</taxon>
        <taxon>Saccharomycotina</taxon>
        <taxon>Pichiomycetes</taxon>
        <taxon>Debaryomycetaceae</taxon>
        <taxon>Millerozyma</taxon>
    </lineage>
</organism>
<dbReference type="InterPro" id="IPR036412">
    <property type="entry name" value="HAD-like_sf"/>
</dbReference>
<name>G8YDK4_PICSO</name>
<dbReference type="Pfam" id="PF00403">
    <property type="entry name" value="HMA"/>
    <property type="match status" value="1"/>
</dbReference>
<dbReference type="HOGENOM" id="CLU_001771_0_2_1"/>
<keyword evidence="7" id="KW-1278">Translocase</keyword>
<dbReference type="OMA" id="DVIRVPH"/>
<protein>
    <submittedName>
        <fullName evidence="12">Piso0_002809 protein</fullName>
    </submittedName>
</protein>
<evidence type="ECO:0000256" key="7">
    <source>
        <dbReference type="ARBA" id="ARBA00022967"/>
    </source>
</evidence>
<feature type="transmembrane region" description="Helical" evidence="10">
    <location>
        <begin position="553"/>
        <end position="582"/>
    </location>
</feature>
<keyword evidence="13" id="KW-1185">Reference proteome</keyword>
<dbReference type="GO" id="GO:0016020">
    <property type="term" value="C:membrane"/>
    <property type="evidence" value="ECO:0007669"/>
    <property type="project" value="UniProtKB-SubCell"/>
</dbReference>
<feature type="transmembrane region" description="Helical" evidence="10">
    <location>
        <begin position="755"/>
        <end position="778"/>
    </location>
</feature>
<dbReference type="GO" id="GO:0016887">
    <property type="term" value="F:ATP hydrolysis activity"/>
    <property type="evidence" value="ECO:0007669"/>
    <property type="project" value="InterPro"/>
</dbReference>
<sequence length="1237" mass="136943">MESLQFTIDNIHCSDCEAKIDEVISGLLNIKVLNKKDELDKQDKKDKVVYVVHENSLVTIYVFQNYGTSILQDYVHILVKRLTRAGYNVLSWEIVDDGHPVSNSQTSDRAIESDSGLDGSWGLFGLFLRYKRSRMKSNHVKNCASCKDKMSGTEPLKNFSGDDSSSKSVETLVGGTKEFRTVLSIGGMTCASCVQSVSESIRQVLASANPHHKGKSVDEENYSVNLMSHSAVVIVPNKQIVNSIIQAVDDAGYDCKLLEILPVERSINTKVTALISGITCAACASSIQSAVKELPFVLDCGVNIVTKTGQFVMEDDHGDSESNLNRLREVIEDCGFSFHLMKKEKINYTSGKKKPRTINIGVEGMFCENCPTVINRYLSDFGSAIVQENMLALDRPYIKFTYVPNQEKNLNVRSFLHDLNHLKASDGDDGYIISDDKGTFNCELIEEVSLDEHLRKLAKKETMQIFTRLIVATIFVIPTFIFGVVGMSLVPKTNSFRKWLEEPLWCGKVSRNTWILLILSTPVYFFSADVFHKKAFKEIKSLWLHKNSFKRRLLKFGSMNLLMTLGTSVSYFASIALLIMSARQTGDKKAYQTIYFDSVVFLTFFLLIGRLLESYSKSRTADAIVDLGNLRASEATLVERIKTDEGTSFGNDRVISLNLLEVDDFIRVSPGESPPVDCVIISGGTEFDESALTGESIPVKHVPGHQIYSGTVNTGNNAVISKVVSLEGESLMDQIISTVRDGQLKKAPIERTADLLTGYFVPLIILLALITWIIWLSLGYSGSLPKDYLDIDIGGWCVWSLTFAIAVFVIACPCGIGLAAPTALFVGSGLAAKYGILAKGGGAAFQDGAGITSICFDKTGTLTCGKIRATNYSFIYDGVSEESKPLVKQFTLQMARDLELSSKHPISKAVRELIETLAYKKNEVTLSDVKVPEVENVPGRGLKGKVVVENDDKSTWSQYSPEVILGNERILSEFDVRVEPKYTQLLTKWKLESNSIVAVAVKSEKLYGDESYHLTMLMGCRDEVRPETKDILRYLQRELSIECWMITGDNRLTAESIGRELDLPPERVISEVLPEEKSDKVRMVKMKSKIVAMVGDGINDSPALAAADVGIALSSGADLAVSSSDFVLLNKIHPLNALLVLIDLSRCVFRRVKFNFAWSLIYNVIGIPIAAGVIYPYRHSRLNPVWASAAMALSSISVVSSSLLLKLYKPKINEKKFENSGELNKYDDVPKETIIGE</sequence>
<dbReference type="AlphaFoldDB" id="G8YDK4"/>
<dbReference type="STRING" id="559304.G8YDK4"/>
<evidence type="ECO:0000256" key="8">
    <source>
        <dbReference type="ARBA" id="ARBA00022989"/>
    </source>
</evidence>
<dbReference type="OrthoDB" id="432719at2759"/>
<dbReference type="InterPro" id="IPR023214">
    <property type="entry name" value="HAD_sf"/>
</dbReference>
<keyword evidence="3 10" id="KW-0812">Transmembrane</keyword>
<dbReference type="InParanoid" id="G8YDK4"/>
<dbReference type="SUPFAM" id="SSF56784">
    <property type="entry name" value="HAD-like"/>
    <property type="match status" value="1"/>
</dbReference>
<reference evidence="12 13" key="1">
    <citation type="journal article" date="2012" name="G3 (Bethesda)">
        <title>Pichia sorbitophila, an interspecies yeast hybrid reveals early steps of genome resolution following polyploidization.</title>
        <authorList>
            <person name="Leh Louis V."/>
            <person name="Despons L."/>
            <person name="Friedrich A."/>
            <person name="Martin T."/>
            <person name="Durrens P."/>
            <person name="Casaregola S."/>
            <person name="Neuveglise C."/>
            <person name="Fairhead C."/>
            <person name="Marck C."/>
            <person name="Cruz J.A."/>
            <person name="Straub M.L."/>
            <person name="Kugler V."/>
            <person name="Sacerdot C."/>
            <person name="Uzunov Z."/>
            <person name="Thierry A."/>
            <person name="Weiss S."/>
            <person name="Bleykasten C."/>
            <person name="De Montigny J."/>
            <person name="Jacques N."/>
            <person name="Jung P."/>
            <person name="Lemaire M."/>
            <person name="Mallet S."/>
            <person name="Morel G."/>
            <person name="Richard G.F."/>
            <person name="Sarkar A."/>
            <person name="Savel G."/>
            <person name="Schacherer J."/>
            <person name="Seret M.L."/>
            <person name="Talla E."/>
            <person name="Samson G."/>
            <person name="Jubin C."/>
            <person name="Poulain J."/>
            <person name="Vacherie B."/>
            <person name="Barbe V."/>
            <person name="Pelletier E."/>
            <person name="Sherman D.J."/>
            <person name="Westhof E."/>
            <person name="Weissenbach J."/>
            <person name="Baret P.V."/>
            <person name="Wincker P."/>
            <person name="Gaillardin C."/>
            <person name="Dujon B."/>
            <person name="Souciet J.L."/>
        </authorList>
    </citation>
    <scope>NUCLEOTIDE SEQUENCE [LARGE SCALE GENOMIC DNA]</scope>
    <source>
        <strain evidence="13">ATCC MYA-4447 / BCRC 22081 / CBS 7064 / NBRC 10061 / NRRL Y-12695</strain>
    </source>
</reference>
<dbReference type="Pfam" id="PF00122">
    <property type="entry name" value="E1-E2_ATPase"/>
    <property type="match status" value="1"/>
</dbReference>
<evidence type="ECO:0000313" key="13">
    <source>
        <dbReference type="Proteomes" id="UP000005222"/>
    </source>
</evidence>
<dbReference type="CDD" id="cd02094">
    <property type="entry name" value="P-type_ATPase_Cu-like"/>
    <property type="match status" value="1"/>
</dbReference>
<dbReference type="SUPFAM" id="SSF81665">
    <property type="entry name" value="Calcium ATPase, transmembrane domain M"/>
    <property type="match status" value="1"/>
</dbReference>
<dbReference type="PRINTS" id="PR00119">
    <property type="entry name" value="CATATPASE"/>
</dbReference>
<dbReference type="GO" id="GO:0043682">
    <property type="term" value="F:P-type divalent copper transporter activity"/>
    <property type="evidence" value="ECO:0007669"/>
    <property type="project" value="TreeGrafter"/>
</dbReference>
<evidence type="ECO:0000256" key="5">
    <source>
        <dbReference type="ARBA" id="ARBA00022741"/>
    </source>
</evidence>
<dbReference type="InterPro" id="IPR044492">
    <property type="entry name" value="P_typ_ATPase_HD_dom"/>
</dbReference>
<evidence type="ECO:0000259" key="11">
    <source>
        <dbReference type="PROSITE" id="PS50846"/>
    </source>
</evidence>
<dbReference type="NCBIfam" id="TIGR01494">
    <property type="entry name" value="ATPase_P-type"/>
    <property type="match status" value="2"/>
</dbReference>
<dbReference type="PROSITE" id="PS50846">
    <property type="entry name" value="HMA_2"/>
    <property type="match status" value="1"/>
</dbReference>
<evidence type="ECO:0000256" key="3">
    <source>
        <dbReference type="ARBA" id="ARBA00022692"/>
    </source>
</evidence>
<dbReference type="PANTHER" id="PTHR43520:SF32">
    <property type="entry name" value="COPPER RESISTANCE P-TYPE ATPASE (EUROFUNG)"/>
    <property type="match status" value="1"/>
</dbReference>